<accession>A0AC61RK00</accession>
<organism evidence="1 2">
    <name type="scientific">Lepagella muris</name>
    <dbReference type="NCBI Taxonomy" id="3032870"/>
    <lineage>
        <taxon>Bacteria</taxon>
        <taxon>Pseudomonadati</taxon>
        <taxon>Bacteroidota</taxon>
        <taxon>Bacteroidia</taxon>
        <taxon>Bacteroidales</taxon>
        <taxon>Muribaculaceae</taxon>
        <taxon>Lepagella</taxon>
    </lineage>
</organism>
<sequence length="644" mass="69129">MKSVSATDTLIPVPRNGKDAVRVTVSPETVLFKKSTAVQTATVRVTVADGDTDVPNTAFACSVPASLTVIEDGLAWYSVRAGANAVDINIMSAAGSTPGRALPFSVTYGGKTENRKITVRTVSDGEPGADSVRYWLKGSVTQVVRDALGTCTPSSVSCTALSQAGNGAATAASGVVTKFARRRKTFITVAALYTCGNAVTVGDGDIAVEFYLYRNDVLVDTLTIPVVDSGKPGERGRNGRLPVPYGEYDPAISYTATDLVAPFVLQEGEYYVMNKSVTVKGVSPKADYAANGTDATWLHMEFFRAVYAELLMARLGLIGKAVFYDEFMFSQYGRKNGKEVNYSGGYDIPTDAGGLFDPNIVINFLTGALRCRKADISGNINADSGRIGALAIRGNDLVGLVDGVETVRLGIGNVTDVTKAFETRSHEFTMTSTDRDCTTDVEMTRFGYHSGTARRPGEISENRDDGSYTEDTTLSCKVSFKLDSAVVKVEFGRFDVGYNTRSGSFRGTAKGTARLYRVSDSTRTKVSEWELEEQSARDHEVSGLAAGNYEIDISAWLVPAAGTVSEWWGETVFYATAIWVTSGVLSGGKTEIARDGFLCYQGETRYLFFSKGKGLEVKFGNHGLKVGANGVQKLVSGTWKDINS</sequence>
<name>A0AC61RK00_9BACT</name>
<dbReference type="Proteomes" id="UP000306319">
    <property type="component" value="Unassembled WGS sequence"/>
</dbReference>
<gene>
    <name evidence="1" type="ORF">E5331_03185</name>
</gene>
<proteinExistence type="predicted"/>
<reference evidence="1" key="1">
    <citation type="submission" date="2019-04" db="EMBL/GenBank/DDBJ databases">
        <title>Microbes associate with the intestines of laboratory mice.</title>
        <authorList>
            <person name="Navarre W."/>
            <person name="Wong E."/>
            <person name="Huang K."/>
            <person name="Tropini C."/>
            <person name="Ng K."/>
            <person name="Yu B."/>
        </authorList>
    </citation>
    <scope>NUCLEOTIDE SEQUENCE</scope>
    <source>
        <strain evidence="1">NM04_E33</strain>
    </source>
</reference>
<evidence type="ECO:0000313" key="1">
    <source>
        <dbReference type="EMBL" id="TGY80255.1"/>
    </source>
</evidence>
<dbReference type="EMBL" id="SRYB01000003">
    <property type="protein sequence ID" value="TGY80255.1"/>
    <property type="molecule type" value="Genomic_DNA"/>
</dbReference>
<evidence type="ECO:0000313" key="2">
    <source>
        <dbReference type="Proteomes" id="UP000306319"/>
    </source>
</evidence>
<keyword evidence="2" id="KW-1185">Reference proteome</keyword>
<protein>
    <submittedName>
        <fullName evidence="1">Uncharacterized protein</fullName>
    </submittedName>
</protein>
<comment type="caution">
    <text evidence="1">The sequence shown here is derived from an EMBL/GenBank/DDBJ whole genome shotgun (WGS) entry which is preliminary data.</text>
</comment>